<dbReference type="AlphaFoldDB" id="A0A4U5M8S9"/>
<evidence type="ECO:0000256" key="2">
    <source>
        <dbReference type="SAM" id="SignalP"/>
    </source>
</evidence>
<keyword evidence="5" id="KW-1185">Reference proteome</keyword>
<feature type="domain" description="V-SNARE coiled-coil homology" evidence="3">
    <location>
        <begin position="28"/>
        <end position="93"/>
    </location>
</feature>
<keyword evidence="1" id="KW-0812">Transmembrane</keyword>
<keyword evidence="1" id="KW-0472">Membrane</keyword>
<reference evidence="4 5" key="2">
    <citation type="journal article" date="2019" name="G3 (Bethesda)">
        <title>Hybrid Assembly of the Genome of the Entomopathogenic Nematode Steinernema carpocapsae Identifies the X-Chromosome.</title>
        <authorList>
            <person name="Serra L."/>
            <person name="Macchietto M."/>
            <person name="Macias-Munoz A."/>
            <person name="McGill C.J."/>
            <person name="Rodriguez I.M."/>
            <person name="Rodriguez B."/>
            <person name="Murad R."/>
            <person name="Mortazavi A."/>
        </authorList>
    </citation>
    <scope>NUCLEOTIDE SEQUENCE [LARGE SCALE GENOMIC DNA]</scope>
    <source>
        <strain evidence="4 5">ALL</strain>
    </source>
</reference>
<keyword evidence="2" id="KW-0732">Signal</keyword>
<feature type="signal peptide" evidence="2">
    <location>
        <begin position="1"/>
        <end position="17"/>
    </location>
</feature>
<reference evidence="4 5" key="1">
    <citation type="journal article" date="2015" name="Genome Biol.">
        <title>Comparative genomics of Steinernema reveals deeply conserved gene regulatory networks.</title>
        <authorList>
            <person name="Dillman A.R."/>
            <person name="Macchietto M."/>
            <person name="Porter C.F."/>
            <person name="Rogers A."/>
            <person name="Williams B."/>
            <person name="Antoshechkin I."/>
            <person name="Lee M.M."/>
            <person name="Goodwin Z."/>
            <person name="Lu X."/>
            <person name="Lewis E.E."/>
            <person name="Goodrich-Blair H."/>
            <person name="Stock S.P."/>
            <person name="Adams B.J."/>
            <person name="Sternberg P.W."/>
            <person name="Mortazavi A."/>
        </authorList>
    </citation>
    <scope>NUCLEOTIDE SEQUENCE [LARGE SCALE GENOMIC DNA]</scope>
    <source>
        <strain evidence="4 5">ALL</strain>
    </source>
</reference>
<evidence type="ECO:0000259" key="3">
    <source>
        <dbReference type="Pfam" id="PF00957"/>
    </source>
</evidence>
<comment type="caution">
    <text evidence="4">The sequence shown here is derived from an EMBL/GenBank/DDBJ whole genome shotgun (WGS) entry which is preliminary data.</text>
</comment>
<organism evidence="4 5">
    <name type="scientific">Steinernema carpocapsae</name>
    <name type="common">Entomopathogenic nematode</name>
    <dbReference type="NCBI Taxonomy" id="34508"/>
    <lineage>
        <taxon>Eukaryota</taxon>
        <taxon>Metazoa</taxon>
        <taxon>Ecdysozoa</taxon>
        <taxon>Nematoda</taxon>
        <taxon>Chromadorea</taxon>
        <taxon>Rhabditida</taxon>
        <taxon>Tylenchina</taxon>
        <taxon>Panagrolaimomorpha</taxon>
        <taxon>Strongyloidoidea</taxon>
        <taxon>Steinernematidae</taxon>
        <taxon>Steinernema</taxon>
    </lineage>
</organism>
<feature type="transmembrane region" description="Helical" evidence="1">
    <location>
        <begin position="75"/>
        <end position="99"/>
    </location>
</feature>
<feature type="chain" id="PRO_5020293479" description="V-SNARE coiled-coil homology domain-containing protein" evidence="2">
    <location>
        <begin position="18"/>
        <end position="133"/>
    </location>
</feature>
<gene>
    <name evidence="4" type="ORF">L596_025772</name>
</gene>
<keyword evidence="1" id="KW-1133">Transmembrane helix</keyword>
<dbReference type="Pfam" id="PF00957">
    <property type="entry name" value="Synaptobrevin"/>
    <property type="match status" value="1"/>
</dbReference>
<evidence type="ECO:0000313" key="4">
    <source>
        <dbReference type="EMBL" id="TKR65358.1"/>
    </source>
</evidence>
<dbReference type="Gene3D" id="1.20.5.110">
    <property type="match status" value="1"/>
</dbReference>
<dbReference type="SUPFAM" id="SSF58038">
    <property type="entry name" value="SNARE fusion complex"/>
    <property type="match status" value="1"/>
</dbReference>
<evidence type="ECO:0000313" key="5">
    <source>
        <dbReference type="Proteomes" id="UP000298663"/>
    </source>
</evidence>
<dbReference type="EMBL" id="AZBU02000009">
    <property type="protein sequence ID" value="TKR65358.1"/>
    <property type="molecule type" value="Genomic_DNA"/>
</dbReference>
<accession>A0A4U5M8S9</accession>
<name>A0A4U5M8S9_STECR</name>
<dbReference type="InterPro" id="IPR042855">
    <property type="entry name" value="V_SNARE_CC"/>
</dbReference>
<dbReference type="Proteomes" id="UP000298663">
    <property type="component" value="Unassembled WGS sequence"/>
</dbReference>
<evidence type="ECO:0000256" key="1">
    <source>
        <dbReference type="SAM" id="Phobius"/>
    </source>
</evidence>
<sequence length="133" mass="15411">MTTKWLLLKVFILPLTREPLQKMAIRDKDIHNFFEREQRINHLVHRSDELDQAAEQFYGRSRMANRLAEQSSSRFAATATCYGFMIMILLVVAVFGMVVHMTPEVKDDVTKILNMVAITERGRNLDENVGIEQ</sequence>
<protein>
    <recommendedName>
        <fullName evidence="3">V-SNARE coiled-coil homology domain-containing protein</fullName>
    </recommendedName>
</protein>
<proteinExistence type="predicted"/>